<feature type="signal peptide" evidence="1">
    <location>
        <begin position="1"/>
        <end position="24"/>
    </location>
</feature>
<evidence type="ECO:0008006" key="4">
    <source>
        <dbReference type="Google" id="ProtNLM"/>
    </source>
</evidence>
<dbReference type="PATRIC" id="fig|196627.13.peg.2413"/>
<gene>
    <name evidence="2" type="ordered locus">Cgl2481</name>
</gene>
<reference evidence="3" key="1">
    <citation type="journal article" date="2003" name="Appl. Microbiol. Biotechnol.">
        <title>The Corynebacterium glutamicum genome: features and impacts on biotechnological processes.</title>
        <authorList>
            <person name="Ikeda M."/>
            <person name="Nakagawa S."/>
        </authorList>
    </citation>
    <scope>NUCLEOTIDE SEQUENCE [LARGE SCALE GENOMIC DNA]</scope>
    <source>
        <strain evidence="3">ATCC 13032 / DSM 20300 / BCRC 11384 / JCM 1318 / LMG 3730 / NCIMB 10025</strain>
    </source>
</reference>
<dbReference type="AlphaFoldDB" id="Q8NMT4"/>
<dbReference type="RefSeq" id="WP_011265947.1">
    <property type="nucleotide sequence ID" value="NC_003450.3"/>
</dbReference>
<dbReference type="PROSITE" id="PS51257">
    <property type="entry name" value="PROKAR_LIPOPROTEIN"/>
    <property type="match status" value="1"/>
</dbReference>
<organism evidence="2 3">
    <name type="scientific">Corynebacterium glutamicum (strain ATCC 13032 / DSM 20300 / JCM 1318 / BCRC 11384 / CCUG 27702 / LMG 3730 / NBRC 12168 / NCIMB 10025 / NRRL B-2784 / 534)</name>
    <dbReference type="NCBI Taxonomy" id="196627"/>
    <lineage>
        <taxon>Bacteria</taxon>
        <taxon>Bacillati</taxon>
        <taxon>Actinomycetota</taxon>
        <taxon>Actinomycetes</taxon>
        <taxon>Mycobacteriales</taxon>
        <taxon>Corynebacteriaceae</taxon>
        <taxon>Corynebacterium</taxon>
    </lineage>
</organism>
<accession>Q8NMT4</accession>
<dbReference type="BioCyc" id="CORYNE:G18NG-12084-MONOMER"/>
<dbReference type="eggNOG" id="ENOG5031YZ5">
    <property type="taxonomic scope" value="Bacteria"/>
</dbReference>
<dbReference type="KEGG" id="cgl:Cgl2481"/>
<dbReference type="OrthoDB" id="4407669at2"/>
<feature type="chain" id="PRO_5039469944" description="Secreted protein" evidence="1">
    <location>
        <begin position="25"/>
        <end position="213"/>
    </location>
</feature>
<dbReference type="GeneID" id="1020427"/>
<dbReference type="STRING" id="196627.cg2727"/>
<sequence length="213" mass="22036">MKKKLMLPLIVAALGLSACSSEPAAAPLEAEPLHNLLIDGSESGLDNATEGNDTSLSGQPINLTVVNGALDIDGSCGKALQAVEDVNLDSVASASRALASGDKQVGIAMYSTAEDNDISPMDLYADIANACEDPVVDSSDTTYTFGKLDDAPDGAVGFTLDIEVTPDNQGSTVMMIQELGNHHIIVAGLETTPEETATVFEAQRTKLEEGLAA</sequence>
<dbReference type="KEGG" id="cgb:cg2727"/>
<evidence type="ECO:0000313" key="3">
    <source>
        <dbReference type="Proteomes" id="UP000000582"/>
    </source>
</evidence>
<evidence type="ECO:0000256" key="1">
    <source>
        <dbReference type="SAM" id="SignalP"/>
    </source>
</evidence>
<dbReference type="HOGENOM" id="CLU_1319136_0_0_11"/>
<accession>Q6M2Y8</accession>
<dbReference type="EMBL" id="BA000036">
    <property type="protein sequence ID" value="BAB99874.1"/>
    <property type="molecule type" value="Genomic_DNA"/>
</dbReference>
<dbReference type="Proteomes" id="UP000000582">
    <property type="component" value="Chromosome"/>
</dbReference>
<proteinExistence type="predicted"/>
<keyword evidence="1" id="KW-0732">Signal</keyword>
<protein>
    <recommendedName>
        <fullName evidence="4">Secreted protein</fullName>
    </recommendedName>
</protein>
<evidence type="ECO:0000313" key="2">
    <source>
        <dbReference type="EMBL" id="BAB99874.1"/>
    </source>
</evidence>
<keyword evidence="3" id="KW-1185">Reference proteome</keyword>
<name>Q8NMT4_CORGL</name>